<dbReference type="GO" id="GO:0005886">
    <property type="term" value="C:plasma membrane"/>
    <property type="evidence" value="ECO:0007669"/>
    <property type="project" value="UniProtKB-SubCell"/>
</dbReference>
<evidence type="ECO:0000256" key="6">
    <source>
        <dbReference type="ARBA" id="ARBA00022847"/>
    </source>
</evidence>
<dbReference type="Proteomes" id="UP000062788">
    <property type="component" value="Unassembled WGS sequence"/>
</dbReference>
<dbReference type="PANTHER" id="PTHR30330">
    <property type="entry name" value="AGSS FAMILY TRANSPORTER, SODIUM-ALANINE"/>
    <property type="match status" value="1"/>
</dbReference>
<feature type="transmembrane region" description="Helical" evidence="9">
    <location>
        <begin position="297"/>
        <end position="320"/>
    </location>
</feature>
<keyword evidence="4" id="KW-1003">Cell membrane</keyword>
<evidence type="ECO:0000256" key="10">
    <source>
        <dbReference type="SAM" id="MobiDB-lite"/>
    </source>
</evidence>
<evidence type="ECO:0000256" key="7">
    <source>
        <dbReference type="ARBA" id="ARBA00022989"/>
    </source>
</evidence>
<dbReference type="PROSITE" id="PS00873">
    <property type="entry name" value="NA_ALANINE_SYMP"/>
    <property type="match status" value="1"/>
</dbReference>
<feature type="transmembrane region" description="Helical" evidence="9">
    <location>
        <begin position="205"/>
        <end position="226"/>
    </location>
</feature>
<comment type="subcellular location">
    <subcellularLocation>
        <location evidence="9">Cell inner membrane</location>
        <topology evidence="9">Multi-pass membrane protein</topology>
    </subcellularLocation>
    <subcellularLocation>
        <location evidence="1">Cell membrane</location>
        <topology evidence="1">Multi-pass membrane protein</topology>
    </subcellularLocation>
</comment>
<dbReference type="AlphaFoldDB" id="A0A103E8J9"/>
<name>A0A103E8J9_9BURK</name>
<keyword evidence="7 9" id="KW-1133">Transmembrane helix</keyword>
<keyword evidence="8 9" id="KW-0472">Membrane</keyword>
<dbReference type="GO" id="GO:0005283">
    <property type="term" value="F:amino acid:sodium symporter activity"/>
    <property type="evidence" value="ECO:0007669"/>
    <property type="project" value="InterPro"/>
</dbReference>
<sequence length="512" mass="53243">MDGMVGTLINGINGILWSYVLIALLLGAGAWFTLRFRMIQLRALLLSMRVVGSKGEPGSISSFQAFATGLASRVGTGNIAGVAVALTLGGPGAIFWMWVTALIGMSSAFVEATLAQIFKVSHHDGTYRGGPAYYIQIGLRSRGLGVLFSLSLVLAFGFVFNAVQANAIADAFHTSFGFSRAAVGLGLVALTAPIIFGGIRRIAHVAQVIVPVMAIGYLALAVYAVATHVALVPQMIALIVKSAFGFEQATGGLAGYAVSQAVAIGVKRGLFSNEAGMGSAPNAAATASTRHPVTQGLIQMLGVFVDTIVICSATAFVILLSGQYVPGSSMEGAALTQRAISSHVGDWGGIYMAVAIFFLAFSSVIGNYAYAEGNVEFVAQRRGVLAVFRVAVLAMVMFGSVGELPLVWAMADTSMGIMALINLLAILALGKYALAAWRDYQRQRAAGVAEPVFTRKTIPALEHVLPNDVWGEHGPLPRGGRPADESAAGRGANAHAHGAQRAVGPFGSGSAR</sequence>
<feature type="transmembrane region" description="Helical" evidence="9">
    <location>
        <begin position="181"/>
        <end position="199"/>
    </location>
</feature>
<feature type="transmembrane region" description="Helical" evidence="9">
    <location>
        <begin position="350"/>
        <end position="371"/>
    </location>
</feature>
<dbReference type="NCBIfam" id="TIGR00835">
    <property type="entry name" value="agcS"/>
    <property type="match status" value="1"/>
</dbReference>
<evidence type="ECO:0000256" key="3">
    <source>
        <dbReference type="ARBA" id="ARBA00022448"/>
    </source>
</evidence>
<dbReference type="Pfam" id="PF01235">
    <property type="entry name" value="Na_Ala_symp"/>
    <property type="match status" value="1"/>
</dbReference>
<feature type="transmembrane region" description="Helical" evidence="9">
    <location>
        <begin position="414"/>
        <end position="434"/>
    </location>
</feature>
<dbReference type="PRINTS" id="PR00175">
    <property type="entry name" value="NAALASMPORT"/>
</dbReference>
<dbReference type="EMBL" id="LOWA01000004">
    <property type="protein sequence ID" value="KVE30371.1"/>
    <property type="molecule type" value="Genomic_DNA"/>
</dbReference>
<feature type="compositionally biased region" description="Low complexity" evidence="10">
    <location>
        <begin position="488"/>
        <end position="502"/>
    </location>
</feature>
<evidence type="ECO:0000256" key="1">
    <source>
        <dbReference type="ARBA" id="ARBA00004651"/>
    </source>
</evidence>
<feature type="region of interest" description="Disordered" evidence="10">
    <location>
        <begin position="472"/>
        <end position="512"/>
    </location>
</feature>
<organism evidence="11 12">
    <name type="scientific">Burkholderia singularis</name>
    <dbReference type="NCBI Taxonomy" id="1503053"/>
    <lineage>
        <taxon>Bacteria</taxon>
        <taxon>Pseudomonadati</taxon>
        <taxon>Pseudomonadota</taxon>
        <taxon>Betaproteobacteria</taxon>
        <taxon>Burkholderiales</taxon>
        <taxon>Burkholderiaceae</taxon>
        <taxon>Burkholderia</taxon>
        <taxon>pseudomallei group</taxon>
    </lineage>
</organism>
<keyword evidence="6 9" id="KW-0769">Symport</keyword>
<feature type="transmembrane region" description="Helical" evidence="9">
    <location>
        <begin position="383"/>
        <end position="402"/>
    </location>
</feature>
<protein>
    <submittedName>
        <fullName evidence="11">Sodium:alanine symporter</fullName>
    </submittedName>
</protein>
<dbReference type="PANTHER" id="PTHR30330:SF1">
    <property type="entry name" value="AMINO-ACID CARRIER PROTEIN ALST"/>
    <property type="match status" value="1"/>
</dbReference>
<comment type="caution">
    <text evidence="11">The sequence shown here is derived from an EMBL/GenBank/DDBJ whole genome shotgun (WGS) entry which is preliminary data.</text>
</comment>
<dbReference type="Gene3D" id="1.20.1740.10">
    <property type="entry name" value="Amino acid/polyamine transporter I"/>
    <property type="match status" value="1"/>
</dbReference>
<evidence type="ECO:0000313" key="11">
    <source>
        <dbReference type="EMBL" id="KVE30371.1"/>
    </source>
</evidence>
<dbReference type="RefSeq" id="WP_059512406.1">
    <property type="nucleotide sequence ID" value="NZ_LOWA01000004.1"/>
</dbReference>
<evidence type="ECO:0000256" key="9">
    <source>
        <dbReference type="RuleBase" id="RU363064"/>
    </source>
</evidence>
<gene>
    <name evidence="11" type="ORF">WS67_03035</name>
</gene>
<evidence type="ECO:0000313" key="12">
    <source>
        <dbReference type="Proteomes" id="UP000062788"/>
    </source>
</evidence>
<feature type="transmembrane region" description="Helical" evidence="9">
    <location>
        <begin position="15"/>
        <end position="34"/>
    </location>
</feature>
<dbReference type="InterPro" id="IPR001463">
    <property type="entry name" value="Na/Ala_symport"/>
</dbReference>
<keyword evidence="9" id="KW-0997">Cell inner membrane</keyword>
<feature type="transmembrane region" description="Helical" evidence="9">
    <location>
        <begin position="79"/>
        <end position="99"/>
    </location>
</feature>
<evidence type="ECO:0000256" key="4">
    <source>
        <dbReference type="ARBA" id="ARBA00022475"/>
    </source>
</evidence>
<dbReference type="OrthoDB" id="9806926at2"/>
<keyword evidence="3 9" id="KW-0813">Transport</keyword>
<evidence type="ECO:0000256" key="8">
    <source>
        <dbReference type="ARBA" id="ARBA00023136"/>
    </source>
</evidence>
<keyword evidence="5 9" id="KW-0812">Transmembrane</keyword>
<comment type="similarity">
    <text evidence="2 9">Belongs to the alanine or glycine:cation symporter (AGCS) (TC 2.A.25) family.</text>
</comment>
<evidence type="ECO:0000256" key="5">
    <source>
        <dbReference type="ARBA" id="ARBA00022692"/>
    </source>
</evidence>
<reference evidence="11 12" key="1">
    <citation type="submission" date="2015-11" db="EMBL/GenBank/DDBJ databases">
        <title>Expanding the genomic diversity of Burkholderia species for the development of highly accurate diagnostics.</title>
        <authorList>
            <person name="Sahl J."/>
            <person name="Keim P."/>
            <person name="Wagner D."/>
        </authorList>
    </citation>
    <scope>NUCLEOTIDE SEQUENCE [LARGE SCALE GENOMIC DNA]</scope>
    <source>
        <strain evidence="11 12">TSV85</strain>
    </source>
</reference>
<accession>A0A103E8J9</accession>
<proteinExistence type="inferred from homology"/>
<dbReference type="FunFam" id="1.20.1740.10:FF:000004">
    <property type="entry name" value="Sodium:alanine symporter family protein"/>
    <property type="match status" value="1"/>
</dbReference>
<keyword evidence="12" id="KW-1185">Reference proteome</keyword>
<evidence type="ECO:0000256" key="2">
    <source>
        <dbReference type="ARBA" id="ARBA00009261"/>
    </source>
</evidence>
<feature type="transmembrane region" description="Helical" evidence="9">
    <location>
        <begin position="146"/>
        <end position="169"/>
    </location>
</feature>